<evidence type="ECO:0000256" key="2">
    <source>
        <dbReference type="ARBA" id="ARBA00022519"/>
    </source>
</evidence>
<dbReference type="Pfam" id="PF00149">
    <property type="entry name" value="Metallophos"/>
    <property type="match status" value="1"/>
</dbReference>
<dbReference type="SUPFAM" id="SSF56300">
    <property type="entry name" value="Metallo-dependent phosphatases"/>
    <property type="match status" value="1"/>
</dbReference>
<dbReference type="CDD" id="cd07398">
    <property type="entry name" value="MPP_YbbF-LpxH"/>
    <property type="match status" value="1"/>
</dbReference>
<reference evidence="8" key="1">
    <citation type="submission" date="2017-08" db="EMBL/GenBank/DDBJ databases">
        <authorList>
            <person name="Varghese N."/>
            <person name="Submissions S."/>
        </authorList>
    </citation>
    <scope>NUCLEOTIDE SEQUENCE [LARGE SCALE GENOMIC DNA]</scope>
    <source>
        <strain evidence="8">JA276</strain>
    </source>
</reference>
<evidence type="ECO:0000313" key="7">
    <source>
        <dbReference type="EMBL" id="SOB94432.1"/>
    </source>
</evidence>
<dbReference type="PANTHER" id="PTHR34990">
    <property type="entry name" value="UDP-2,3-DIACYLGLUCOSAMINE HYDROLASE-RELATED"/>
    <property type="match status" value="1"/>
</dbReference>
<dbReference type="PANTHER" id="PTHR34990:SF2">
    <property type="entry name" value="BLL8164 PROTEIN"/>
    <property type="match status" value="1"/>
</dbReference>
<evidence type="ECO:0000256" key="4">
    <source>
        <dbReference type="ARBA" id="ARBA00023136"/>
    </source>
</evidence>
<evidence type="ECO:0000313" key="8">
    <source>
        <dbReference type="Proteomes" id="UP000219111"/>
    </source>
</evidence>
<dbReference type="InterPro" id="IPR029052">
    <property type="entry name" value="Metallo-depent_PP-like"/>
</dbReference>
<dbReference type="OrthoDB" id="9802481at2"/>
<evidence type="ECO:0000256" key="1">
    <source>
        <dbReference type="ARBA" id="ARBA00022475"/>
    </source>
</evidence>
<keyword evidence="3" id="KW-0479">Metal-binding</keyword>
<organism evidence="7 8">
    <name type="scientific">Rhodobacter maris</name>
    <dbReference type="NCBI Taxonomy" id="446682"/>
    <lineage>
        <taxon>Bacteria</taxon>
        <taxon>Pseudomonadati</taxon>
        <taxon>Pseudomonadota</taxon>
        <taxon>Alphaproteobacteria</taxon>
        <taxon>Rhodobacterales</taxon>
        <taxon>Rhodobacter group</taxon>
        <taxon>Rhodobacter</taxon>
    </lineage>
</organism>
<keyword evidence="8" id="KW-1185">Reference proteome</keyword>
<dbReference type="GO" id="GO:0009245">
    <property type="term" value="P:lipid A biosynthetic process"/>
    <property type="evidence" value="ECO:0007669"/>
    <property type="project" value="TreeGrafter"/>
</dbReference>
<dbReference type="GO" id="GO:0046872">
    <property type="term" value="F:metal ion binding"/>
    <property type="evidence" value="ECO:0007669"/>
    <property type="project" value="UniProtKB-KW"/>
</dbReference>
<dbReference type="RefSeq" id="WP_097068462.1">
    <property type="nucleotide sequence ID" value="NZ_OBMT01000001.1"/>
</dbReference>
<dbReference type="GO" id="GO:0008758">
    <property type="term" value="F:UDP-2,3-diacylglucosamine hydrolase activity"/>
    <property type="evidence" value="ECO:0007669"/>
    <property type="project" value="TreeGrafter"/>
</dbReference>
<dbReference type="Proteomes" id="UP000219111">
    <property type="component" value="Unassembled WGS sequence"/>
</dbReference>
<evidence type="ECO:0000259" key="6">
    <source>
        <dbReference type="Pfam" id="PF00149"/>
    </source>
</evidence>
<accession>A0A285RPU1</accession>
<dbReference type="Gene3D" id="3.60.21.10">
    <property type="match status" value="1"/>
</dbReference>
<keyword evidence="2" id="KW-0997">Cell inner membrane</keyword>
<proteinExistence type="predicted"/>
<evidence type="ECO:0000256" key="3">
    <source>
        <dbReference type="ARBA" id="ARBA00022723"/>
    </source>
</evidence>
<dbReference type="GO" id="GO:0016020">
    <property type="term" value="C:membrane"/>
    <property type="evidence" value="ECO:0007669"/>
    <property type="project" value="GOC"/>
</dbReference>
<feature type="domain" description="Calcineurin-like phosphoesterase" evidence="6">
    <location>
        <begin position="14"/>
        <end position="209"/>
    </location>
</feature>
<evidence type="ECO:0000256" key="5">
    <source>
        <dbReference type="ARBA" id="ARBA00023211"/>
    </source>
</evidence>
<gene>
    <name evidence="7" type="ORF">SAMN05877831_101447</name>
</gene>
<keyword evidence="4" id="KW-0472">Membrane</keyword>
<protein>
    <submittedName>
        <fullName evidence="7">UDP-2,3-diacylglucosamine pyrophosphatase LpxH</fullName>
    </submittedName>
</protein>
<name>A0A285RPU1_9RHOB</name>
<keyword evidence="5" id="KW-0464">Manganese</keyword>
<keyword evidence="1" id="KW-1003">Cell membrane</keyword>
<dbReference type="EMBL" id="OBMT01000001">
    <property type="protein sequence ID" value="SOB94432.1"/>
    <property type="molecule type" value="Genomic_DNA"/>
</dbReference>
<sequence>MFDTTLSTPRRRVRSLFLSDLHMGARGCRADDILEFLNSVEAETIYLVGDILDIWHPGKVHWGPKQDAIWEELTRRQAEGARVVYLPGNHDAALRPGGGGRLDRFECADSLTHVAADGTRYLVIHGDQCDARIFRFHLMTRIGSRGDAALRAIDAWLRHLRPSMERGLFELLIAGVNRLMMVGNGFEKRLAALARIEAHEGVICGHFHKAALRRIEGNIIYANCGDWVDSRTALVETFDGALKLIEWQAVAPAAAVAPKAAAVGVAQ</sequence>
<dbReference type="InterPro" id="IPR043461">
    <property type="entry name" value="LpxH-like"/>
</dbReference>
<dbReference type="AlphaFoldDB" id="A0A285RPU1"/>
<dbReference type="InterPro" id="IPR004843">
    <property type="entry name" value="Calcineurin-like_PHP"/>
</dbReference>